<dbReference type="InterPro" id="IPR036457">
    <property type="entry name" value="PPM-type-like_dom_sf"/>
</dbReference>
<dbReference type="InterPro" id="IPR001932">
    <property type="entry name" value="PPM-type_phosphatase-like_dom"/>
</dbReference>
<feature type="region of interest" description="Disordered" evidence="2">
    <location>
        <begin position="450"/>
        <end position="499"/>
    </location>
</feature>
<dbReference type="InterPro" id="IPR052016">
    <property type="entry name" value="Bact_Sigma-Reg"/>
</dbReference>
<keyword evidence="6" id="KW-1185">Reference proteome</keyword>
<dbReference type="FunFam" id="3.30.565.10:FF:000028">
    <property type="entry name" value="PAS sensor protein"/>
    <property type="match status" value="1"/>
</dbReference>
<feature type="domain" description="PPM-type phosphatase" evidence="4">
    <location>
        <begin position="253"/>
        <end position="513"/>
    </location>
</feature>
<dbReference type="Pfam" id="PF01590">
    <property type="entry name" value="GAF"/>
    <property type="match status" value="1"/>
</dbReference>
<protein>
    <submittedName>
        <fullName evidence="5">Stage II sporulation protein E (SpoIIE)</fullName>
    </submittedName>
</protein>
<dbReference type="KEGG" id="srn:A4G23_02229"/>
<sequence length="656" mass="68173">MAPLARTRMAGRARMGGMAGLERLGETFRRAVHAVTTAADARRLAWLNEADSHIGTTLDLQRTAKELADFIVPSLADGAAVDLLESVLLGGGAARPTSARVPLTRAMAVSAIDRLAHLEPDPVGELSTFHPTPKLAHKCLLSGRPILVRHIAPDAYETIAPTPHAAALLREAGVHSYMVVPLISRGVLLGLADFIRCAGRPPFTPADMALAAQLASKAAVLVDNARLYGRERETVVTLQRALLPKAAPPTLGLEVASSYRPAANASGVGGDWFDVVPLPGGRTALVVGDVMAHGLEAAATMGRLRTVARTLLNLDISPERVLARLDLAARDLEEDQVATCLCVLYDPALGTYRVASAGHLPPLLIDAAGNAEFMDLAVGAPLGTGVIPYDPVTVEAPEGSRIMMCTDGLIKDRTGDAGTWLERLRAAASGPQPPFADAFDMIWERTGCGERGTAGAAPGDTDGNGYGGGSGFGGGSGSRGRSGGGAGPSGNGAGDGGGGGGRFDDAIMLAAAPKSLSEAVIREWPLPADGTAARTARRLVRTQLDDWELSDLTEVMELVVSELVGNALRYGGGPGNLRLLRHSRLCVEVSDSGPDLPQIQHAMLSSEGGRGLQLINTMCRRWGSCRTPTGKVVWAEQDLPAPGPSPSGGGDGSRGR</sequence>
<dbReference type="Gene3D" id="3.30.450.40">
    <property type="match status" value="1"/>
</dbReference>
<dbReference type="SMART" id="SM00065">
    <property type="entry name" value="GAF"/>
    <property type="match status" value="1"/>
</dbReference>
<dbReference type="Gene3D" id="3.60.40.10">
    <property type="entry name" value="PPM-type phosphatase domain"/>
    <property type="match status" value="1"/>
</dbReference>
<dbReference type="InterPro" id="IPR036890">
    <property type="entry name" value="HATPase_C_sf"/>
</dbReference>
<accession>A0A1D8G1S8</accession>
<keyword evidence="1" id="KW-0378">Hydrolase</keyword>
<dbReference type="Pfam" id="PF07228">
    <property type="entry name" value="SpoIIE"/>
    <property type="match status" value="1"/>
</dbReference>
<dbReference type="SUPFAM" id="SSF55874">
    <property type="entry name" value="ATPase domain of HSP90 chaperone/DNA topoisomerase II/histidine kinase"/>
    <property type="match status" value="1"/>
</dbReference>
<dbReference type="Gene3D" id="3.30.565.10">
    <property type="entry name" value="Histidine kinase-like ATPase, C-terminal domain"/>
    <property type="match status" value="1"/>
</dbReference>
<feature type="compositionally biased region" description="Gly residues" evidence="2">
    <location>
        <begin position="646"/>
        <end position="656"/>
    </location>
</feature>
<dbReference type="InterPro" id="IPR003018">
    <property type="entry name" value="GAF"/>
</dbReference>
<dbReference type="InterPro" id="IPR029016">
    <property type="entry name" value="GAF-like_dom_sf"/>
</dbReference>
<dbReference type="FunFam" id="3.30.450.40:FF:000035">
    <property type="entry name" value="PAS sensor protein"/>
    <property type="match status" value="1"/>
</dbReference>
<evidence type="ECO:0000313" key="5">
    <source>
        <dbReference type="EMBL" id="AOT59389.1"/>
    </source>
</evidence>
<gene>
    <name evidence="5" type="ORF">A4G23_02229</name>
</gene>
<dbReference type="SUPFAM" id="SSF81606">
    <property type="entry name" value="PP2C-like"/>
    <property type="match status" value="1"/>
</dbReference>
<name>A0A1D8G1S8_9ACTN</name>
<dbReference type="PANTHER" id="PTHR43156">
    <property type="entry name" value="STAGE II SPORULATION PROTEIN E-RELATED"/>
    <property type="match status" value="1"/>
</dbReference>
<dbReference type="PATRIC" id="fig|285473.5.peg.2322"/>
<dbReference type="CDD" id="cd16936">
    <property type="entry name" value="HATPase_RsbW-like"/>
    <property type="match status" value="1"/>
</dbReference>
<dbReference type="Pfam" id="PF13581">
    <property type="entry name" value="HATPase_c_2"/>
    <property type="match status" value="1"/>
</dbReference>
<dbReference type="AlphaFoldDB" id="A0A1D8G1S8"/>
<dbReference type="GO" id="GO:0016791">
    <property type="term" value="F:phosphatase activity"/>
    <property type="evidence" value="ECO:0007669"/>
    <property type="project" value="TreeGrafter"/>
</dbReference>
<feature type="compositionally biased region" description="Gly residues" evidence="2">
    <location>
        <begin position="462"/>
        <end position="499"/>
    </location>
</feature>
<proteinExistence type="predicted"/>
<dbReference type="EMBL" id="CP017316">
    <property type="protein sequence ID" value="AOT59389.1"/>
    <property type="molecule type" value="Genomic_DNA"/>
</dbReference>
<dbReference type="Proteomes" id="UP000095349">
    <property type="component" value="Chromosome"/>
</dbReference>
<organism evidence="5 6">
    <name type="scientific">Streptomyces rubrolavendulae</name>
    <dbReference type="NCBI Taxonomy" id="285473"/>
    <lineage>
        <taxon>Bacteria</taxon>
        <taxon>Bacillati</taxon>
        <taxon>Actinomycetota</taxon>
        <taxon>Actinomycetes</taxon>
        <taxon>Kitasatosporales</taxon>
        <taxon>Streptomycetaceae</taxon>
        <taxon>Streptomyces</taxon>
    </lineage>
</organism>
<dbReference type="SUPFAM" id="SSF55781">
    <property type="entry name" value="GAF domain-like"/>
    <property type="match status" value="1"/>
</dbReference>
<dbReference type="STRING" id="285473.A4G23_02229"/>
<evidence type="ECO:0000256" key="1">
    <source>
        <dbReference type="ARBA" id="ARBA00022801"/>
    </source>
</evidence>
<dbReference type="SMART" id="SM00331">
    <property type="entry name" value="PP2C_SIG"/>
    <property type="match status" value="1"/>
</dbReference>
<evidence type="ECO:0000313" key="6">
    <source>
        <dbReference type="Proteomes" id="UP000095349"/>
    </source>
</evidence>
<evidence type="ECO:0000256" key="2">
    <source>
        <dbReference type="SAM" id="MobiDB-lite"/>
    </source>
</evidence>
<evidence type="ECO:0000259" key="3">
    <source>
        <dbReference type="SMART" id="SM00065"/>
    </source>
</evidence>
<dbReference type="InterPro" id="IPR003594">
    <property type="entry name" value="HATPase_dom"/>
</dbReference>
<dbReference type="PANTHER" id="PTHR43156:SF2">
    <property type="entry name" value="STAGE II SPORULATION PROTEIN E"/>
    <property type="match status" value="1"/>
</dbReference>
<feature type="domain" description="GAF" evidence="3">
    <location>
        <begin position="23"/>
        <end position="232"/>
    </location>
</feature>
<evidence type="ECO:0000259" key="4">
    <source>
        <dbReference type="SMART" id="SM00331"/>
    </source>
</evidence>
<feature type="region of interest" description="Disordered" evidence="2">
    <location>
        <begin position="636"/>
        <end position="656"/>
    </location>
</feature>
<reference evidence="5 6" key="1">
    <citation type="submission" date="2016-09" db="EMBL/GenBank/DDBJ databases">
        <title>Streptomyces rubrolavendulae MJM4426 Genome sequencing and assembly.</title>
        <authorList>
            <person name="Kim J.-G."/>
        </authorList>
    </citation>
    <scope>NUCLEOTIDE SEQUENCE [LARGE SCALE GENOMIC DNA]</scope>
    <source>
        <strain evidence="5 6">MJM4426</strain>
    </source>
</reference>